<comment type="caution">
    <text evidence="1">The sequence shown here is derived from an EMBL/GenBank/DDBJ whole genome shotgun (WGS) entry which is preliminary data.</text>
</comment>
<dbReference type="AlphaFoldDB" id="A0A1X2IX13"/>
<dbReference type="Proteomes" id="UP000193560">
    <property type="component" value="Unassembled WGS sequence"/>
</dbReference>
<sequence>MPPKTAMPSQSKTLCSLISLKTRRHCPKKNLKSRTMLQLSPLLKASLENGNDINNPHPLSNVNEKTVKQLPYLCAKRPYPNTRQHPSPNHANHHAILVLLDNKISAKEIIRHWNHNKNANEIGTRQIPLWAKNPYQNNLPAYCATLAVLSNDKTTSAKKFIGQLNHHKSD</sequence>
<proteinExistence type="predicted"/>
<protein>
    <submittedName>
        <fullName evidence="1">Uncharacterized protein</fullName>
    </submittedName>
</protein>
<organism evidence="1 2">
    <name type="scientific">Absidia repens</name>
    <dbReference type="NCBI Taxonomy" id="90262"/>
    <lineage>
        <taxon>Eukaryota</taxon>
        <taxon>Fungi</taxon>
        <taxon>Fungi incertae sedis</taxon>
        <taxon>Mucoromycota</taxon>
        <taxon>Mucoromycotina</taxon>
        <taxon>Mucoromycetes</taxon>
        <taxon>Mucorales</taxon>
        <taxon>Cunninghamellaceae</taxon>
        <taxon>Absidia</taxon>
    </lineage>
</organism>
<dbReference type="EMBL" id="MCGE01000003">
    <property type="protein sequence ID" value="ORZ23584.1"/>
    <property type="molecule type" value="Genomic_DNA"/>
</dbReference>
<reference evidence="1 2" key="1">
    <citation type="submission" date="2016-07" db="EMBL/GenBank/DDBJ databases">
        <title>Pervasive Adenine N6-methylation of Active Genes in Fungi.</title>
        <authorList>
            <consortium name="DOE Joint Genome Institute"/>
            <person name="Mondo S.J."/>
            <person name="Dannebaum R.O."/>
            <person name="Kuo R.C."/>
            <person name="Labutti K."/>
            <person name="Haridas S."/>
            <person name="Kuo A."/>
            <person name="Salamov A."/>
            <person name="Ahrendt S.R."/>
            <person name="Lipzen A."/>
            <person name="Sullivan W."/>
            <person name="Andreopoulos W.B."/>
            <person name="Clum A."/>
            <person name="Lindquist E."/>
            <person name="Daum C."/>
            <person name="Ramamoorthy G.K."/>
            <person name="Gryganskyi A."/>
            <person name="Culley D."/>
            <person name="Magnuson J.K."/>
            <person name="James T.Y."/>
            <person name="O'Malley M.A."/>
            <person name="Stajich J.E."/>
            <person name="Spatafora J.W."/>
            <person name="Visel A."/>
            <person name="Grigoriev I.V."/>
        </authorList>
    </citation>
    <scope>NUCLEOTIDE SEQUENCE [LARGE SCALE GENOMIC DNA]</scope>
    <source>
        <strain evidence="1 2">NRRL 1336</strain>
    </source>
</reference>
<gene>
    <name evidence="1" type="ORF">BCR42DRAFT_405074</name>
</gene>
<name>A0A1X2IX13_9FUNG</name>
<accession>A0A1X2IX13</accession>
<evidence type="ECO:0000313" key="1">
    <source>
        <dbReference type="EMBL" id="ORZ23584.1"/>
    </source>
</evidence>
<keyword evidence="2" id="KW-1185">Reference proteome</keyword>
<evidence type="ECO:0000313" key="2">
    <source>
        <dbReference type="Proteomes" id="UP000193560"/>
    </source>
</evidence>
<feature type="non-terminal residue" evidence="1">
    <location>
        <position position="170"/>
    </location>
</feature>